<keyword evidence="1" id="KW-0472">Membrane</keyword>
<proteinExistence type="predicted"/>
<dbReference type="EMBL" id="RCVZ01000006">
    <property type="protein sequence ID" value="RLQ95545.1"/>
    <property type="molecule type" value="Genomic_DNA"/>
</dbReference>
<feature type="transmembrane region" description="Helical" evidence="1">
    <location>
        <begin position="74"/>
        <end position="94"/>
    </location>
</feature>
<name>A0A3L7JZ01_9BACI</name>
<organism evidence="2 3">
    <name type="scientific">Falsibacillus albus</name>
    <dbReference type="NCBI Taxonomy" id="2478915"/>
    <lineage>
        <taxon>Bacteria</taxon>
        <taxon>Bacillati</taxon>
        <taxon>Bacillota</taxon>
        <taxon>Bacilli</taxon>
        <taxon>Bacillales</taxon>
        <taxon>Bacillaceae</taxon>
        <taxon>Falsibacillus</taxon>
    </lineage>
</organism>
<accession>A0A3L7JZ01</accession>
<keyword evidence="1" id="KW-0812">Transmembrane</keyword>
<sequence>MIRLIFLKGNNSMAVYKKLQWFFISILLLQTLTIYPFIHGKNSGQPLTIQELNDSAYTIAIDHTPKVKLFYTPISFLSFILISLVICPSIKLFLHSTTSLIKQKEKLLPVIYQSAYFIYSTSIKK</sequence>
<keyword evidence="3" id="KW-1185">Reference proteome</keyword>
<evidence type="ECO:0000313" key="3">
    <source>
        <dbReference type="Proteomes" id="UP000276770"/>
    </source>
</evidence>
<dbReference type="RefSeq" id="WP_121680660.1">
    <property type="nucleotide sequence ID" value="NZ_RCVZ01000006.1"/>
</dbReference>
<dbReference type="Proteomes" id="UP000276770">
    <property type="component" value="Unassembled WGS sequence"/>
</dbReference>
<protein>
    <submittedName>
        <fullName evidence="2">Uncharacterized protein</fullName>
    </submittedName>
</protein>
<gene>
    <name evidence="2" type="ORF">D9X91_10985</name>
</gene>
<comment type="caution">
    <text evidence="2">The sequence shown here is derived from an EMBL/GenBank/DDBJ whole genome shotgun (WGS) entry which is preliminary data.</text>
</comment>
<evidence type="ECO:0000256" key="1">
    <source>
        <dbReference type="SAM" id="Phobius"/>
    </source>
</evidence>
<dbReference type="AlphaFoldDB" id="A0A3L7JZ01"/>
<feature type="transmembrane region" description="Helical" evidence="1">
    <location>
        <begin position="21"/>
        <end position="38"/>
    </location>
</feature>
<evidence type="ECO:0000313" key="2">
    <source>
        <dbReference type="EMBL" id="RLQ95545.1"/>
    </source>
</evidence>
<keyword evidence="1" id="KW-1133">Transmembrane helix</keyword>
<reference evidence="2 3" key="1">
    <citation type="submission" date="2018-10" db="EMBL/GenBank/DDBJ databases">
        <title>Falsibacillus sp. genome draft.</title>
        <authorList>
            <person name="Shi S."/>
        </authorList>
    </citation>
    <scope>NUCLEOTIDE SEQUENCE [LARGE SCALE GENOMIC DNA]</scope>
    <source>
        <strain evidence="2 3">GY 10110</strain>
    </source>
</reference>